<dbReference type="InterPro" id="IPR017475">
    <property type="entry name" value="EPS_sugar_tfrase"/>
</dbReference>
<comment type="subcellular location">
    <subcellularLocation>
        <location evidence="1">Membrane</location>
        <topology evidence="1">Multi-pass membrane protein</topology>
    </subcellularLocation>
</comment>
<keyword evidence="6 7" id="KW-0472">Membrane</keyword>
<feature type="transmembrane region" description="Helical" evidence="7">
    <location>
        <begin position="277"/>
        <end position="301"/>
    </location>
</feature>
<dbReference type="EMBL" id="NOJZ02000015">
    <property type="protein sequence ID" value="RDY23263.1"/>
    <property type="molecule type" value="Genomic_DNA"/>
</dbReference>
<evidence type="ECO:0000256" key="2">
    <source>
        <dbReference type="ARBA" id="ARBA00006464"/>
    </source>
</evidence>
<dbReference type="PANTHER" id="PTHR30576">
    <property type="entry name" value="COLANIC BIOSYNTHESIS UDP-GLUCOSE LIPID CARRIER TRANSFERASE"/>
    <property type="match status" value="1"/>
</dbReference>
<accession>A0A371IS19</accession>
<gene>
    <name evidence="9" type="ORF">CHF27_008955</name>
</gene>
<feature type="transmembrane region" description="Helical" evidence="7">
    <location>
        <begin position="86"/>
        <end position="104"/>
    </location>
</feature>
<protein>
    <submittedName>
        <fullName evidence="9">Undecaprenyl-phosphate glucose phosphotransferase</fullName>
        <ecNumber evidence="9">2.7.8.31</ecNumber>
    </submittedName>
</protein>
<dbReference type="InterPro" id="IPR017473">
    <property type="entry name" value="Undecaprenyl-P_gluc_Ptfrase"/>
</dbReference>
<dbReference type="EC" id="2.7.8.31" evidence="9"/>
<evidence type="ECO:0000313" key="10">
    <source>
        <dbReference type="Proteomes" id="UP000243494"/>
    </source>
</evidence>
<dbReference type="OrthoDB" id="9808602at2"/>
<proteinExistence type="inferred from homology"/>
<dbReference type="NCBIfam" id="TIGR03023">
    <property type="entry name" value="WcaJ_sugtrans"/>
    <property type="match status" value="1"/>
</dbReference>
<feature type="transmembrane region" description="Helical" evidence="7">
    <location>
        <begin position="110"/>
        <end position="129"/>
    </location>
</feature>
<feature type="transmembrane region" description="Helical" evidence="7">
    <location>
        <begin position="47"/>
        <end position="65"/>
    </location>
</feature>
<dbReference type="GO" id="GO:0089702">
    <property type="term" value="F:undecaprenyl-phosphate glucose phosphotransferase activity"/>
    <property type="evidence" value="ECO:0007669"/>
    <property type="project" value="UniProtKB-EC"/>
</dbReference>
<dbReference type="PANTHER" id="PTHR30576:SF0">
    <property type="entry name" value="UNDECAPRENYL-PHOSPHATE N-ACETYLGALACTOSAMINYL 1-PHOSPHATE TRANSFERASE-RELATED"/>
    <property type="match status" value="1"/>
</dbReference>
<evidence type="ECO:0000256" key="4">
    <source>
        <dbReference type="ARBA" id="ARBA00022692"/>
    </source>
</evidence>
<keyword evidence="10" id="KW-1185">Reference proteome</keyword>
<comment type="caution">
    <text evidence="9">The sequence shown here is derived from an EMBL/GenBank/DDBJ whole genome shotgun (WGS) entry which is preliminary data.</text>
</comment>
<evidence type="ECO:0000256" key="1">
    <source>
        <dbReference type="ARBA" id="ARBA00004141"/>
    </source>
</evidence>
<dbReference type="InterPro" id="IPR003362">
    <property type="entry name" value="Bact_transf"/>
</dbReference>
<evidence type="ECO:0000313" key="9">
    <source>
        <dbReference type="EMBL" id="RDY23263.1"/>
    </source>
</evidence>
<keyword evidence="4 7" id="KW-0812">Transmembrane</keyword>
<evidence type="ECO:0000256" key="3">
    <source>
        <dbReference type="ARBA" id="ARBA00022679"/>
    </source>
</evidence>
<evidence type="ECO:0000256" key="5">
    <source>
        <dbReference type="ARBA" id="ARBA00022989"/>
    </source>
</evidence>
<dbReference type="Gene3D" id="3.40.50.720">
    <property type="entry name" value="NAD(P)-binding Rossmann-like Domain"/>
    <property type="match status" value="1"/>
</dbReference>
<dbReference type="Proteomes" id="UP000243494">
    <property type="component" value="Unassembled WGS sequence"/>
</dbReference>
<dbReference type="GO" id="GO:0016020">
    <property type="term" value="C:membrane"/>
    <property type="evidence" value="ECO:0007669"/>
    <property type="project" value="UniProtKB-SubCell"/>
</dbReference>
<keyword evidence="3 9" id="KW-0808">Transferase</keyword>
<dbReference type="AlphaFoldDB" id="A0A371IS19"/>
<dbReference type="NCBIfam" id="TIGR03025">
    <property type="entry name" value="EPS_sugtrans"/>
    <property type="match status" value="1"/>
</dbReference>
<dbReference type="RefSeq" id="WP_095406836.1">
    <property type="nucleotide sequence ID" value="NZ_NOJZ02000015.1"/>
</dbReference>
<comment type="similarity">
    <text evidence="2">Belongs to the bacterial sugar transferase family.</text>
</comment>
<evidence type="ECO:0000256" key="7">
    <source>
        <dbReference type="SAM" id="Phobius"/>
    </source>
</evidence>
<evidence type="ECO:0000256" key="6">
    <source>
        <dbReference type="ARBA" id="ARBA00023136"/>
    </source>
</evidence>
<dbReference type="Pfam" id="PF02397">
    <property type="entry name" value="Bac_transf"/>
    <property type="match status" value="1"/>
</dbReference>
<evidence type="ECO:0000259" key="8">
    <source>
        <dbReference type="Pfam" id="PF02397"/>
    </source>
</evidence>
<feature type="domain" description="Bacterial sugar transferase" evidence="8">
    <location>
        <begin position="275"/>
        <end position="455"/>
    </location>
</feature>
<keyword evidence="5 7" id="KW-1133">Transmembrane helix</keyword>
<sequence length="462" mass="54171">MIKENQKFLNKLQIIIDMLIVAIAFLIAYYIRFFILDGSVSMGLKQSFIPVILSIPVYFILYNIFDLYTPKRTKTIHKEIEQIIKANALGALVLILGLFLFKFINFSRWVLVFFIILNTIGIISSRIILRYTLRKYRREGFNQKHCIIIGINDTSLDLISKIKNNPQWGYNIVGFIDEKRKEDFCGFHVIGKFKNIDEILSKKHIDIVFITINEADLKDIGNIINKCEKAGVKTNIVPYYYKYVPAKPYMDDLNGLPIIDTRHVPLENFVSNISKRLLDIVFSLFAIIITSPIMILSVIMIKLTSPGHIIYKQERVGYGRKNFYMYKFRSMKIQTEQEEKIQWTTQNDPRKTKWGAFMRKTSIDELPQFFNVLKGDMSIVGPRPERPFFVDKFKDEIPRYMIKHQVRPGITGWAQINGYRGDTSIEKRIECDLEYIENWTFLFDIKIIFLTVFKGFVNKNAY</sequence>
<dbReference type="Pfam" id="PF13727">
    <property type="entry name" value="CoA_binding_3"/>
    <property type="match status" value="1"/>
</dbReference>
<organism evidence="9 10">
    <name type="scientific">Romboutsia maritimum</name>
    <dbReference type="NCBI Taxonomy" id="2020948"/>
    <lineage>
        <taxon>Bacteria</taxon>
        <taxon>Bacillati</taxon>
        <taxon>Bacillota</taxon>
        <taxon>Clostridia</taxon>
        <taxon>Peptostreptococcales</taxon>
        <taxon>Peptostreptococcaceae</taxon>
        <taxon>Romboutsia</taxon>
    </lineage>
</organism>
<name>A0A371IS19_9FIRM</name>
<reference evidence="9 10" key="1">
    <citation type="journal article" date="2017" name="Genome Announc.">
        <title>Draft Genome Sequence of Romboutsia maritimum sp. nov. Strain CCRI-22766(T), Isolated from Coastal Estuarine Mud.</title>
        <authorList>
            <person name="Maheux A.F."/>
            <person name="Boudreau D.K."/>
            <person name="Berube E."/>
            <person name="Boissinot M."/>
            <person name="Raymond F."/>
            <person name="Brodeur S."/>
            <person name="Corbeil J."/>
            <person name="Brightwell G."/>
            <person name="Broda D."/>
            <person name="Omar R.F."/>
            <person name="Bergeron M.G."/>
        </authorList>
    </citation>
    <scope>NUCLEOTIDE SEQUENCE [LARGE SCALE GENOMIC DNA]</scope>
    <source>
        <strain evidence="9 10">CCRI-22766</strain>
    </source>
</reference>
<feature type="transmembrane region" description="Helical" evidence="7">
    <location>
        <begin position="12"/>
        <end position="35"/>
    </location>
</feature>